<dbReference type="Proteomes" id="UP001226389">
    <property type="component" value="Unassembled WGS sequence"/>
</dbReference>
<dbReference type="PROSITE" id="PS50932">
    <property type="entry name" value="HTH_LACI_2"/>
    <property type="match status" value="1"/>
</dbReference>
<accession>A0ABT9UI63</accession>
<proteinExistence type="predicted"/>
<evidence type="ECO:0000256" key="2">
    <source>
        <dbReference type="ARBA" id="ARBA00023125"/>
    </source>
</evidence>
<dbReference type="Gene3D" id="1.10.260.40">
    <property type="entry name" value="lambda repressor-like DNA-binding domains"/>
    <property type="match status" value="1"/>
</dbReference>
<dbReference type="CDD" id="cd01392">
    <property type="entry name" value="HTH_LacI"/>
    <property type="match status" value="1"/>
</dbReference>
<dbReference type="Pfam" id="PF13377">
    <property type="entry name" value="Peripla_BP_3"/>
    <property type="match status" value="1"/>
</dbReference>
<keyword evidence="7" id="KW-1185">Reference proteome</keyword>
<keyword evidence="1" id="KW-0805">Transcription regulation</keyword>
<gene>
    <name evidence="6" type="ORF">J2T22_001538</name>
</gene>
<dbReference type="GO" id="GO:0003677">
    <property type="term" value="F:DNA binding"/>
    <property type="evidence" value="ECO:0007669"/>
    <property type="project" value="UniProtKB-KW"/>
</dbReference>
<sequence length="359" mass="38308">MDRTTDGKAPRLKDVAAVAGVSHQTVSRVVNGHPNVRTGTREKVKAAIAELGYRPNTAARSLVTRRSRRIGVLASELSQYGPANTLMGIEQAARDAGYSVSIAALREVNRASICEAINHFMDQSVDGIAVVVPHEEALAALDDMKLSVPVVTVGSPTNSNVSGTIVDQGQGARAAVQHLLQQGHRAIAHLSGPPGWPDSSERKAGWREALRGAGLPDEHLFIGDWGAGSGYTIGRKIAQDPRITAVFAANDQMALGVLRALAEAQVRVPEDVSVVGFDDQPESAYFTPPLTTVRQDFEELGRKSVDLMLRELDVGMPPPTAVVTPALHIRASTAPHQPVSPLSRPHSPNPGPRRSFKNT</sequence>
<evidence type="ECO:0000256" key="3">
    <source>
        <dbReference type="ARBA" id="ARBA00023163"/>
    </source>
</evidence>
<dbReference type="InterPro" id="IPR000843">
    <property type="entry name" value="HTH_LacI"/>
</dbReference>
<evidence type="ECO:0000259" key="5">
    <source>
        <dbReference type="PROSITE" id="PS50932"/>
    </source>
</evidence>
<dbReference type="InterPro" id="IPR028082">
    <property type="entry name" value="Peripla_BP_I"/>
</dbReference>
<dbReference type="SMART" id="SM00354">
    <property type="entry name" value="HTH_LACI"/>
    <property type="match status" value="1"/>
</dbReference>
<dbReference type="InterPro" id="IPR046335">
    <property type="entry name" value="LacI/GalR-like_sensor"/>
</dbReference>
<dbReference type="CDD" id="cd01574">
    <property type="entry name" value="PBP1_LacI"/>
    <property type="match status" value="1"/>
</dbReference>
<feature type="region of interest" description="Disordered" evidence="4">
    <location>
        <begin position="333"/>
        <end position="359"/>
    </location>
</feature>
<protein>
    <submittedName>
        <fullName evidence="6">DNA-binding LacI/PurR family transcriptional regulator</fullName>
    </submittedName>
</protein>
<evidence type="ECO:0000256" key="1">
    <source>
        <dbReference type="ARBA" id="ARBA00023015"/>
    </source>
</evidence>
<dbReference type="Gene3D" id="3.40.50.2300">
    <property type="match status" value="2"/>
</dbReference>
<dbReference type="RefSeq" id="WP_307489322.1">
    <property type="nucleotide sequence ID" value="NZ_JAUSSY010000005.1"/>
</dbReference>
<dbReference type="Pfam" id="PF00356">
    <property type="entry name" value="LacI"/>
    <property type="match status" value="1"/>
</dbReference>
<feature type="domain" description="HTH lacI-type" evidence="5">
    <location>
        <begin position="10"/>
        <end position="64"/>
    </location>
</feature>
<dbReference type="InterPro" id="IPR010982">
    <property type="entry name" value="Lambda_DNA-bd_dom_sf"/>
</dbReference>
<comment type="caution">
    <text evidence="6">The sequence shown here is derived from an EMBL/GenBank/DDBJ whole genome shotgun (WGS) entry which is preliminary data.</text>
</comment>
<dbReference type="SUPFAM" id="SSF47413">
    <property type="entry name" value="lambda repressor-like DNA-binding domains"/>
    <property type="match status" value="1"/>
</dbReference>
<evidence type="ECO:0000256" key="4">
    <source>
        <dbReference type="SAM" id="MobiDB-lite"/>
    </source>
</evidence>
<evidence type="ECO:0000313" key="6">
    <source>
        <dbReference type="EMBL" id="MDQ0118360.1"/>
    </source>
</evidence>
<keyword evidence="2 6" id="KW-0238">DNA-binding</keyword>
<organism evidence="6 7">
    <name type="scientific">Pseudarthrobacter defluvii</name>
    <dbReference type="NCBI Taxonomy" id="410837"/>
    <lineage>
        <taxon>Bacteria</taxon>
        <taxon>Bacillati</taxon>
        <taxon>Actinomycetota</taxon>
        <taxon>Actinomycetes</taxon>
        <taxon>Micrococcales</taxon>
        <taxon>Micrococcaceae</taxon>
        <taxon>Pseudarthrobacter</taxon>
    </lineage>
</organism>
<keyword evidence="3" id="KW-0804">Transcription</keyword>
<dbReference type="PANTHER" id="PTHR30146:SF109">
    <property type="entry name" value="HTH-TYPE TRANSCRIPTIONAL REGULATOR GALS"/>
    <property type="match status" value="1"/>
</dbReference>
<dbReference type="PROSITE" id="PS00356">
    <property type="entry name" value="HTH_LACI_1"/>
    <property type="match status" value="1"/>
</dbReference>
<dbReference type="PANTHER" id="PTHR30146">
    <property type="entry name" value="LACI-RELATED TRANSCRIPTIONAL REPRESSOR"/>
    <property type="match status" value="1"/>
</dbReference>
<evidence type="ECO:0000313" key="7">
    <source>
        <dbReference type="Proteomes" id="UP001226389"/>
    </source>
</evidence>
<dbReference type="SUPFAM" id="SSF53822">
    <property type="entry name" value="Periplasmic binding protein-like I"/>
    <property type="match status" value="1"/>
</dbReference>
<name>A0ABT9UI63_9MICC</name>
<reference evidence="6 7" key="1">
    <citation type="submission" date="2023-07" db="EMBL/GenBank/DDBJ databases">
        <title>Sorghum-associated microbial communities from plants grown in Nebraska, USA.</title>
        <authorList>
            <person name="Schachtman D."/>
        </authorList>
    </citation>
    <scope>NUCLEOTIDE SEQUENCE [LARGE SCALE GENOMIC DNA]</scope>
    <source>
        <strain evidence="6 7">DS994</strain>
    </source>
</reference>
<dbReference type="EMBL" id="JAUSSY010000005">
    <property type="protein sequence ID" value="MDQ0118360.1"/>
    <property type="molecule type" value="Genomic_DNA"/>
</dbReference>